<evidence type="ECO:0000259" key="9">
    <source>
        <dbReference type="Pfam" id="PF00171"/>
    </source>
</evidence>
<dbReference type="EC" id="1.2.1.16" evidence="7"/>
<evidence type="ECO:0000313" key="12">
    <source>
        <dbReference type="Proteomes" id="UP001148614"/>
    </source>
</evidence>
<dbReference type="VEuPathDB" id="FungiDB:F4678DRAFT_431241"/>
<reference evidence="11" key="1">
    <citation type="submission" date="2022-07" db="EMBL/GenBank/DDBJ databases">
        <title>Genome Sequence of Xylaria arbuscula.</title>
        <authorList>
            <person name="Buettner E."/>
        </authorList>
    </citation>
    <scope>NUCLEOTIDE SEQUENCE</scope>
    <source>
        <strain evidence="11">VT107</strain>
    </source>
</reference>
<comment type="catalytic activity">
    <reaction evidence="6">
        <text>succinate semialdehyde + NAD(+) + H2O = succinate + NADH + 2 H(+)</text>
        <dbReference type="Rhea" id="RHEA:13217"/>
        <dbReference type="ChEBI" id="CHEBI:15377"/>
        <dbReference type="ChEBI" id="CHEBI:15378"/>
        <dbReference type="ChEBI" id="CHEBI:30031"/>
        <dbReference type="ChEBI" id="CHEBI:57540"/>
        <dbReference type="ChEBI" id="CHEBI:57706"/>
        <dbReference type="ChEBI" id="CHEBI:57945"/>
        <dbReference type="EC" id="1.2.1.16"/>
    </reaction>
</comment>
<dbReference type="Gene3D" id="3.40.309.10">
    <property type="entry name" value="Aldehyde Dehydrogenase, Chain A, domain 2"/>
    <property type="match status" value="1"/>
</dbReference>
<dbReference type="GO" id="GO:0008270">
    <property type="term" value="F:zinc ion binding"/>
    <property type="evidence" value="ECO:0007669"/>
    <property type="project" value="InterPro"/>
</dbReference>
<comment type="pathway">
    <text evidence="1">Amino-acid degradation; 4-aminobutanoate degradation.</text>
</comment>
<dbReference type="FunFam" id="3.40.309.10:FF:000004">
    <property type="entry name" value="Succinate-semialdehyde dehydrogenase I"/>
    <property type="match status" value="1"/>
</dbReference>
<evidence type="ECO:0000256" key="8">
    <source>
        <dbReference type="SAM" id="MobiDB-lite"/>
    </source>
</evidence>
<dbReference type="GO" id="GO:0003677">
    <property type="term" value="F:DNA binding"/>
    <property type="evidence" value="ECO:0007669"/>
    <property type="project" value="InterPro"/>
</dbReference>
<dbReference type="GO" id="GO:0009450">
    <property type="term" value="P:gamma-aminobutyric acid catabolic process"/>
    <property type="evidence" value="ECO:0007669"/>
    <property type="project" value="TreeGrafter"/>
</dbReference>
<evidence type="ECO:0000256" key="6">
    <source>
        <dbReference type="ARBA" id="ARBA00052698"/>
    </source>
</evidence>
<evidence type="ECO:0000256" key="1">
    <source>
        <dbReference type="ARBA" id="ARBA00005176"/>
    </source>
</evidence>
<keyword evidence="4" id="KW-0539">Nucleus</keyword>
<dbReference type="CDD" id="cd12148">
    <property type="entry name" value="fungal_TF_MHR"/>
    <property type="match status" value="1"/>
</dbReference>
<keyword evidence="3" id="KW-0560">Oxidoreductase</keyword>
<dbReference type="SUPFAM" id="SSF53720">
    <property type="entry name" value="ALDH-like"/>
    <property type="match status" value="1"/>
</dbReference>
<comment type="similarity">
    <text evidence="2">Belongs to the aldehyde dehydrogenase family.</text>
</comment>
<evidence type="ECO:0000256" key="3">
    <source>
        <dbReference type="ARBA" id="ARBA00023002"/>
    </source>
</evidence>
<comment type="catalytic activity">
    <reaction evidence="5">
        <text>succinate semialdehyde + NADP(+) + H2O = succinate + NADPH + 2 H(+)</text>
        <dbReference type="Rhea" id="RHEA:13213"/>
        <dbReference type="ChEBI" id="CHEBI:15377"/>
        <dbReference type="ChEBI" id="CHEBI:15378"/>
        <dbReference type="ChEBI" id="CHEBI:30031"/>
        <dbReference type="ChEBI" id="CHEBI:57706"/>
        <dbReference type="ChEBI" id="CHEBI:57783"/>
        <dbReference type="ChEBI" id="CHEBI:58349"/>
        <dbReference type="EC" id="1.2.1.16"/>
    </reaction>
</comment>
<dbReference type="Gene3D" id="3.40.605.10">
    <property type="entry name" value="Aldehyde Dehydrogenase, Chain A, domain 1"/>
    <property type="match status" value="1"/>
</dbReference>
<protein>
    <recommendedName>
        <fullName evidence="7">succinate-semialdehyde dehydrogenase [NAD(P)(+)]</fullName>
        <ecNumber evidence="7">1.2.1.16</ecNumber>
    </recommendedName>
</protein>
<feature type="region of interest" description="Disordered" evidence="8">
    <location>
        <begin position="879"/>
        <end position="902"/>
    </location>
</feature>
<dbReference type="PANTHER" id="PTHR43353">
    <property type="entry name" value="SUCCINATE-SEMIALDEHYDE DEHYDROGENASE, MITOCHONDRIAL"/>
    <property type="match status" value="1"/>
</dbReference>
<evidence type="ECO:0000256" key="5">
    <source>
        <dbReference type="ARBA" id="ARBA00050387"/>
    </source>
</evidence>
<accession>A0A9W8NK73</accession>
<dbReference type="PANTHER" id="PTHR43353:SF7">
    <property type="entry name" value="SUCCINATE SEMIALDEHYDE DEHYDROGENASE (EUROFUNG)"/>
    <property type="match status" value="1"/>
</dbReference>
<dbReference type="CDD" id="cd07103">
    <property type="entry name" value="ALDH_F5_SSADH_GabD"/>
    <property type="match status" value="1"/>
</dbReference>
<feature type="domain" description="Xylanolytic transcriptional activator regulatory" evidence="10">
    <location>
        <begin position="982"/>
        <end position="1187"/>
    </location>
</feature>
<dbReference type="InterPro" id="IPR007219">
    <property type="entry name" value="XnlR_reg_dom"/>
</dbReference>
<dbReference type="Pfam" id="PF00171">
    <property type="entry name" value="Aldedh"/>
    <property type="match status" value="1"/>
</dbReference>
<dbReference type="VEuPathDB" id="FungiDB:F4678DRAFT_431247"/>
<dbReference type="GO" id="GO:0006351">
    <property type="term" value="P:DNA-templated transcription"/>
    <property type="evidence" value="ECO:0007669"/>
    <property type="project" value="InterPro"/>
</dbReference>
<organism evidence="11 12">
    <name type="scientific">Xylaria arbuscula</name>
    <dbReference type="NCBI Taxonomy" id="114810"/>
    <lineage>
        <taxon>Eukaryota</taxon>
        <taxon>Fungi</taxon>
        <taxon>Dikarya</taxon>
        <taxon>Ascomycota</taxon>
        <taxon>Pezizomycotina</taxon>
        <taxon>Sordariomycetes</taxon>
        <taxon>Xylariomycetidae</taxon>
        <taxon>Xylariales</taxon>
        <taxon>Xylariaceae</taxon>
        <taxon>Xylaria</taxon>
    </lineage>
</organism>
<keyword evidence="12" id="KW-1185">Reference proteome</keyword>
<comment type="caution">
    <text evidence="11">The sequence shown here is derived from an EMBL/GenBank/DDBJ whole genome shotgun (WGS) entry which is preliminary data.</text>
</comment>
<dbReference type="InterPro" id="IPR050740">
    <property type="entry name" value="Aldehyde_DH_Superfamily"/>
</dbReference>
<evidence type="ECO:0000256" key="4">
    <source>
        <dbReference type="ARBA" id="ARBA00023242"/>
    </source>
</evidence>
<feature type="domain" description="Aldehyde dehydrogenase" evidence="9">
    <location>
        <begin position="55"/>
        <end position="487"/>
    </location>
</feature>
<dbReference type="InterPro" id="IPR015590">
    <property type="entry name" value="Aldehyde_DH_dom"/>
</dbReference>
<sequence length="1476" mass="160888">MGDFKSSLKHPEAFRDQAYVNGQSVEAKSGKRFDIIGKKRPLYSDHRITAHSPKDPGRNVAFASAPDMAAEDVDAAVQAAHEAFKIYRTYTPRTRADLMARWDALIREYEDTLAHILVYETGKPLAEAHGEIQYATSFTRWFAGEAERIQGTTFPAAIPGRRIVTIKQPLGVVAALVPWNFPIAMILRKASTALAAGCTMIAKPSPETPLSALALAFLAEKAGFPKGAFNVMTTTLANTPALSEALCKHPTVKKVSFTGSTRVGKILSAHCAGSLKKLTLELGGNCPFLVFDDANLEQAVDALMPLKFRHAGQACITANRVYVQKGVYDQFAELLVKKTRELRVGHGLANGTTMGPLTVPSGVKKVAEQVEDATQHGGKVLTGGKPGQGEGYFYEPTVIANATSQMKVFSEETFGPLIALFPFDTEEEAVEAANNTSMGLASYCFTKNVDRTWRMLENLEAGMIGLNTGNASAAESPFGGIKESGFAISPSRPIIHSAWKRVDLSLESSKGIPTPNLCVQLSRNQVLGFLPVDITSYCVYVYVMPDSLRVDESVASSPVRLSLPLVGDNHTAVISVVQGFHGWRIYRGTKNVAEPILNPSPASYVIKHLPEKMFTNGINEKSTRLLRITEGLVDKNPVTDAQGRGVQCIYDARAAAPTPMNSNSKQQTQQEDDFRWHHGGLTDLSLAATMIESPGIASINLHVDGLNLGATPQFGTTSMSRTGDVDNSVSIDKAFSVDSTSTPTVTNGKVSTNQVSLDASKDFDYLQPSDGVEGGFEHRTSCYSLMSDQLGLANQDTHQQETSSPATSYEWDILRSSRMDWLGCETETSDAMTNASPGRPVDFYQAQHLPGGITGPPTQSLTNLLPTGSLLGAKSTQNAAQATGHLATRKDQESTDTWPHVLDRGGNDSWPFDYTSNKGFRKITLPPLRQVLEQTVGDRPAIESTTLMDLIKVLSCPQIPCFNDSPALEALPAVSFLGEFVKIYFAEFHPVAPVIHKPTWRIEKCQTALLAAMACIGATYSTTEGSQEVAALLAEITQRALFWMGQSDSTAFRNPYYICASTFHQIYALGTGNRRLYEIADASRGLLVTSLRGLGILSSDSEQADPITLDVSQIKQMDAAALEAAWLQWRNKEIEKRLAWSIFEFDCTLSILTSKRGTFRIAELPSRLPCSESLWETHTAHAWGSMLPFARGPPIGVPLYALLRDLMAYQPLPDYVPAWGKRLFAHVIGRMLHDLREIEDASSPANLGLSSLAKAHQETKSTLLKSLTLIQTSLSKPMCTSDLVSMNIGSLSTYLAHLSSETETMDLVVYICRHAGRGSTAQATRELNVAREQLRSKFSLDPVGARRSAHDAAAIICISRECTINTPCETMRVFMGYAFLLAFIRFFPPQNRSTTDGVAGHVAAQLDGIPWTRTSEVQDRIQTWINAGGSASLHGVGDICDPRNFDAMKQDALNALDRLRVWGIASKFRKTISNFV</sequence>
<evidence type="ECO:0000256" key="2">
    <source>
        <dbReference type="ARBA" id="ARBA00009986"/>
    </source>
</evidence>
<dbReference type="EMBL" id="JANPWZ010000278">
    <property type="protein sequence ID" value="KAJ3577982.1"/>
    <property type="molecule type" value="Genomic_DNA"/>
</dbReference>
<dbReference type="InterPro" id="IPR016161">
    <property type="entry name" value="Ald_DH/histidinol_DH"/>
</dbReference>
<name>A0A9W8NK73_9PEZI</name>
<dbReference type="GO" id="GO:0005737">
    <property type="term" value="C:cytoplasm"/>
    <property type="evidence" value="ECO:0007669"/>
    <property type="project" value="TreeGrafter"/>
</dbReference>
<evidence type="ECO:0000259" key="10">
    <source>
        <dbReference type="Pfam" id="PF04082"/>
    </source>
</evidence>
<dbReference type="Proteomes" id="UP001148614">
    <property type="component" value="Unassembled WGS sequence"/>
</dbReference>
<gene>
    <name evidence="11" type="ORF">NPX13_g2588</name>
</gene>
<dbReference type="Pfam" id="PF04082">
    <property type="entry name" value="Fungal_trans"/>
    <property type="match status" value="1"/>
</dbReference>
<evidence type="ECO:0000256" key="7">
    <source>
        <dbReference type="ARBA" id="ARBA00067047"/>
    </source>
</evidence>
<proteinExistence type="inferred from homology"/>
<dbReference type="FunFam" id="3.40.605.10:FF:000005">
    <property type="entry name" value="Succinate-semialdehyde dehydrogenase I"/>
    <property type="match status" value="1"/>
</dbReference>
<dbReference type="InterPro" id="IPR016163">
    <property type="entry name" value="Ald_DH_C"/>
</dbReference>
<dbReference type="GO" id="GO:0004777">
    <property type="term" value="F:succinate-semialdehyde dehydrogenase (NAD+) activity"/>
    <property type="evidence" value="ECO:0007669"/>
    <property type="project" value="TreeGrafter"/>
</dbReference>
<evidence type="ECO:0000313" key="11">
    <source>
        <dbReference type="EMBL" id="KAJ3577982.1"/>
    </source>
</evidence>
<dbReference type="InterPro" id="IPR016162">
    <property type="entry name" value="Ald_DH_N"/>
</dbReference>